<protein>
    <submittedName>
        <fullName evidence="1">Uncharacterized protein</fullName>
    </submittedName>
</protein>
<dbReference type="EMBL" id="FAXC01000324">
    <property type="protein sequence ID" value="CUV09917.1"/>
    <property type="molecule type" value="Genomic_DNA"/>
</dbReference>
<proteinExistence type="predicted"/>
<reference evidence="1" key="1">
    <citation type="submission" date="2015-10" db="EMBL/GenBank/DDBJ databases">
        <authorList>
            <person name="Gilbert D.G."/>
        </authorList>
    </citation>
    <scope>NUCLEOTIDE SEQUENCE</scope>
</reference>
<sequence>MGRVLTPVKGTEIRFHSFSSGISYAIDRLSFEKERLGQTLIWGA</sequence>
<accession>A0A170QD57</accession>
<name>A0A170QD57_9ZZZZ</name>
<gene>
    <name evidence="1" type="ORF">MGWOODY_Mmi469</name>
</gene>
<organism evidence="1">
    <name type="scientific">hydrothermal vent metagenome</name>
    <dbReference type="NCBI Taxonomy" id="652676"/>
    <lineage>
        <taxon>unclassified sequences</taxon>
        <taxon>metagenomes</taxon>
        <taxon>ecological metagenomes</taxon>
    </lineage>
</organism>
<evidence type="ECO:0000313" key="1">
    <source>
        <dbReference type="EMBL" id="CUV09917.1"/>
    </source>
</evidence>
<dbReference type="AlphaFoldDB" id="A0A170QD57"/>